<keyword evidence="2" id="KW-1133">Transmembrane helix</keyword>
<evidence type="ECO:0000313" key="3">
    <source>
        <dbReference type="EMBL" id="KAF2000113.1"/>
    </source>
</evidence>
<keyword evidence="4" id="KW-1185">Reference proteome</keyword>
<sequence length="364" mass="39635">MENGSPRRHDGRAHTTETPANERVTGGGSEGTQPGHKRSLSGSILGSLFLRSSPKDAPSRASPRREDALDEELGADGESSHRGSSLSLANALRQGQARKRKGSLRKTALLGTGKLMRERRNSIRDKLAPKPAAINTSTPMDAVSPNDDDTTPRRFSYEHPSLNSSSDSGWTPPAKLSLTTANSQSFDVRDGLTPRVLTSPVGPYASTTDDDDGLFFHRPSASSSSFASAQLQPPGPSSALQRRRSNRSSHQNSSLTIVHTPAELALEDEWDYSETEWWGWVVLIATWIVFVVGMGSCLGVWSWAWDVGETPYAPPELEDDDTLPITGYYPALMVCTAVMAWVWVVVAWVGMKYFRHAKVVGEDG</sequence>
<feature type="compositionally biased region" description="Basic and acidic residues" evidence="1">
    <location>
        <begin position="53"/>
        <end position="67"/>
    </location>
</feature>
<protein>
    <submittedName>
        <fullName evidence="3">Uncharacterized protein</fullName>
    </submittedName>
</protein>
<gene>
    <name evidence="3" type="ORF">P154DRAFT_209390</name>
</gene>
<evidence type="ECO:0000256" key="2">
    <source>
        <dbReference type="SAM" id="Phobius"/>
    </source>
</evidence>
<dbReference type="Proteomes" id="UP000799779">
    <property type="component" value="Unassembled WGS sequence"/>
</dbReference>
<feature type="transmembrane region" description="Helical" evidence="2">
    <location>
        <begin position="277"/>
        <end position="305"/>
    </location>
</feature>
<dbReference type="PANTHER" id="PTHR39400">
    <property type="entry name" value="YALI0E29227P"/>
    <property type="match status" value="1"/>
</dbReference>
<name>A0A6A5WDZ7_9PLEO</name>
<organism evidence="3 4">
    <name type="scientific">Amniculicola lignicola CBS 123094</name>
    <dbReference type="NCBI Taxonomy" id="1392246"/>
    <lineage>
        <taxon>Eukaryota</taxon>
        <taxon>Fungi</taxon>
        <taxon>Dikarya</taxon>
        <taxon>Ascomycota</taxon>
        <taxon>Pezizomycotina</taxon>
        <taxon>Dothideomycetes</taxon>
        <taxon>Pleosporomycetidae</taxon>
        <taxon>Pleosporales</taxon>
        <taxon>Amniculicolaceae</taxon>
        <taxon>Amniculicola</taxon>
    </lineage>
</organism>
<accession>A0A6A5WDZ7</accession>
<feature type="transmembrane region" description="Helical" evidence="2">
    <location>
        <begin position="325"/>
        <end position="349"/>
    </location>
</feature>
<dbReference type="InterPro" id="IPR029164">
    <property type="entry name" value="PIG-Y"/>
</dbReference>
<feature type="region of interest" description="Disordered" evidence="1">
    <location>
        <begin position="1"/>
        <end position="176"/>
    </location>
</feature>
<dbReference type="AlphaFoldDB" id="A0A6A5WDZ7"/>
<proteinExistence type="predicted"/>
<evidence type="ECO:0000256" key="1">
    <source>
        <dbReference type="SAM" id="MobiDB-lite"/>
    </source>
</evidence>
<reference evidence="3" key="1">
    <citation type="journal article" date="2020" name="Stud. Mycol.">
        <title>101 Dothideomycetes genomes: a test case for predicting lifestyles and emergence of pathogens.</title>
        <authorList>
            <person name="Haridas S."/>
            <person name="Albert R."/>
            <person name="Binder M."/>
            <person name="Bloem J."/>
            <person name="Labutti K."/>
            <person name="Salamov A."/>
            <person name="Andreopoulos B."/>
            <person name="Baker S."/>
            <person name="Barry K."/>
            <person name="Bills G."/>
            <person name="Bluhm B."/>
            <person name="Cannon C."/>
            <person name="Castanera R."/>
            <person name="Culley D."/>
            <person name="Daum C."/>
            <person name="Ezra D."/>
            <person name="Gonzalez J."/>
            <person name="Henrissat B."/>
            <person name="Kuo A."/>
            <person name="Liang C."/>
            <person name="Lipzen A."/>
            <person name="Lutzoni F."/>
            <person name="Magnuson J."/>
            <person name="Mondo S."/>
            <person name="Nolan M."/>
            <person name="Ohm R."/>
            <person name="Pangilinan J."/>
            <person name="Park H.-J."/>
            <person name="Ramirez L."/>
            <person name="Alfaro M."/>
            <person name="Sun H."/>
            <person name="Tritt A."/>
            <person name="Yoshinaga Y."/>
            <person name="Zwiers L.-H."/>
            <person name="Turgeon B."/>
            <person name="Goodwin S."/>
            <person name="Spatafora J."/>
            <person name="Crous P."/>
            <person name="Grigoriev I."/>
        </authorList>
    </citation>
    <scope>NUCLEOTIDE SEQUENCE</scope>
    <source>
        <strain evidence="3">CBS 123094</strain>
    </source>
</reference>
<evidence type="ECO:0000313" key="4">
    <source>
        <dbReference type="Proteomes" id="UP000799779"/>
    </source>
</evidence>
<keyword evidence="2" id="KW-0812">Transmembrane</keyword>
<feature type="compositionally biased region" description="Basic and acidic residues" evidence="1">
    <location>
        <begin position="1"/>
        <end position="15"/>
    </location>
</feature>
<dbReference type="EMBL" id="ML977591">
    <property type="protein sequence ID" value="KAF2000113.1"/>
    <property type="molecule type" value="Genomic_DNA"/>
</dbReference>
<feature type="region of interest" description="Disordered" evidence="1">
    <location>
        <begin position="224"/>
        <end position="255"/>
    </location>
</feature>
<feature type="compositionally biased region" description="Basic and acidic residues" evidence="1">
    <location>
        <begin position="115"/>
        <end position="128"/>
    </location>
</feature>
<dbReference type="Pfam" id="PF15159">
    <property type="entry name" value="PIG-Y"/>
    <property type="match status" value="1"/>
</dbReference>
<keyword evidence="2" id="KW-0472">Membrane</keyword>
<dbReference type="OrthoDB" id="2157498at2759"/>
<dbReference type="PANTHER" id="PTHR39400:SF1">
    <property type="entry name" value="PIG-P DOMAIN-CONTAINING PROTEIN"/>
    <property type="match status" value="1"/>
</dbReference>
<feature type="compositionally biased region" description="Low complexity" evidence="1">
    <location>
        <begin position="40"/>
        <end position="52"/>
    </location>
</feature>